<proteinExistence type="predicted"/>
<gene>
    <name evidence="2" type="ORF">Csa_2G380040</name>
</gene>
<keyword evidence="3" id="KW-1185">Reference proteome</keyword>
<sequence>MRCSIHVAMIYLSGLLWILGLNLFMNAIPKKHLEKLFRWVSLILSHWLTQKNITERHRLQFTCFSI</sequence>
<keyword evidence="1" id="KW-0812">Transmembrane</keyword>
<keyword evidence="1" id="KW-1133">Transmembrane helix</keyword>
<evidence type="ECO:0000313" key="3">
    <source>
        <dbReference type="Proteomes" id="UP000029981"/>
    </source>
</evidence>
<name>A0A0A0LPI2_CUCSA</name>
<dbReference type="AlphaFoldDB" id="A0A0A0LPI2"/>
<protein>
    <submittedName>
        <fullName evidence="2">Uncharacterized protein</fullName>
    </submittedName>
</protein>
<dbReference type="Proteomes" id="UP000029981">
    <property type="component" value="Chromosome 2"/>
</dbReference>
<keyword evidence="1" id="KW-0472">Membrane</keyword>
<reference evidence="2 3" key="3">
    <citation type="journal article" date="2010" name="BMC Genomics">
        <title>Transcriptome sequencing and comparative analysis of cucumber flowers with different sex types.</title>
        <authorList>
            <person name="Guo S."/>
            <person name="Zheng Y."/>
            <person name="Joung J.G."/>
            <person name="Liu S."/>
            <person name="Zhang Z."/>
            <person name="Crasta O.R."/>
            <person name="Sobral B.W."/>
            <person name="Xu Y."/>
            <person name="Huang S."/>
            <person name="Fei Z."/>
        </authorList>
    </citation>
    <scope>NUCLEOTIDE SEQUENCE [LARGE SCALE GENOMIC DNA]</scope>
    <source>
        <strain evidence="3">cv. 9930</strain>
    </source>
</reference>
<evidence type="ECO:0000313" key="2">
    <source>
        <dbReference type="EMBL" id="KGN62924.1"/>
    </source>
</evidence>
<reference evidence="2 3" key="2">
    <citation type="journal article" date="2009" name="PLoS ONE">
        <title>An integrated genetic and cytogenetic map of the cucumber genome.</title>
        <authorList>
            <person name="Ren Y."/>
            <person name="Zhang Z."/>
            <person name="Liu J."/>
            <person name="Staub J.E."/>
            <person name="Han Y."/>
            <person name="Cheng Z."/>
            <person name="Li X."/>
            <person name="Lu J."/>
            <person name="Miao H."/>
            <person name="Kang H."/>
            <person name="Xie B."/>
            <person name="Gu X."/>
            <person name="Wang X."/>
            <person name="Du Y."/>
            <person name="Jin W."/>
            <person name="Huang S."/>
        </authorList>
    </citation>
    <scope>NUCLEOTIDE SEQUENCE [LARGE SCALE GENOMIC DNA]</scope>
    <source>
        <strain evidence="3">cv. 9930</strain>
    </source>
</reference>
<feature type="transmembrane region" description="Helical" evidence="1">
    <location>
        <begin position="6"/>
        <end position="28"/>
    </location>
</feature>
<organism evidence="2 3">
    <name type="scientific">Cucumis sativus</name>
    <name type="common">Cucumber</name>
    <dbReference type="NCBI Taxonomy" id="3659"/>
    <lineage>
        <taxon>Eukaryota</taxon>
        <taxon>Viridiplantae</taxon>
        <taxon>Streptophyta</taxon>
        <taxon>Embryophyta</taxon>
        <taxon>Tracheophyta</taxon>
        <taxon>Spermatophyta</taxon>
        <taxon>Magnoliopsida</taxon>
        <taxon>eudicotyledons</taxon>
        <taxon>Gunneridae</taxon>
        <taxon>Pentapetalae</taxon>
        <taxon>rosids</taxon>
        <taxon>fabids</taxon>
        <taxon>Cucurbitales</taxon>
        <taxon>Cucurbitaceae</taxon>
        <taxon>Benincaseae</taxon>
        <taxon>Cucumis</taxon>
    </lineage>
</organism>
<reference evidence="2 3" key="1">
    <citation type="journal article" date="2009" name="Nat. Genet.">
        <title>The genome of the cucumber, Cucumis sativus L.</title>
        <authorList>
            <person name="Huang S."/>
            <person name="Li R."/>
            <person name="Zhang Z."/>
            <person name="Li L."/>
            <person name="Gu X."/>
            <person name="Fan W."/>
            <person name="Lucas W.J."/>
            <person name="Wang X."/>
            <person name="Xie B."/>
            <person name="Ni P."/>
            <person name="Ren Y."/>
            <person name="Zhu H."/>
            <person name="Li J."/>
            <person name="Lin K."/>
            <person name="Jin W."/>
            <person name="Fei Z."/>
            <person name="Li G."/>
            <person name="Staub J."/>
            <person name="Kilian A."/>
            <person name="van der Vossen E.A."/>
            <person name="Wu Y."/>
            <person name="Guo J."/>
            <person name="He J."/>
            <person name="Jia Z."/>
            <person name="Ren Y."/>
            <person name="Tian G."/>
            <person name="Lu Y."/>
            <person name="Ruan J."/>
            <person name="Qian W."/>
            <person name="Wang M."/>
            <person name="Huang Q."/>
            <person name="Li B."/>
            <person name="Xuan Z."/>
            <person name="Cao J."/>
            <person name="Asan"/>
            <person name="Wu Z."/>
            <person name="Zhang J."/>
            <person name="Cai Q."/>
            <person name="Bai Y."/>
            <person name="Zhao B."/>
            <person name="Han Y."/>
            <person name="Li Y."/>
            <person name="Li X."/>
            <person name="Wang S."/>
            <person name="Shi Q."/>
            <person name="Liu S."/>
            <person name="Cho W.K."/>
            <person name="Kim J.Y."/>
            <person name="Xu Y."/>
            <person name="Heller-Uszynska K."/>
            <person name="Miao H."/>
            <person name="Cheng Z."/>
            <person name="Zhang S."/>
            <person name="Wu J."/>
            <person name="Yang Y."/>
            <person name="Kang H."/>
            <person name="Li M."/>
            <person name="Liang H."/>
            <person name="Ren X."/>
            <person name="Shi Z."/>
            <person name="Wen M."/>
            <person name="Jian M."/>
            <person name="Yang H."/>
            <person name="Zhang G."/>
            <person name="Yang Z."/>
            <person name="Chen R."/>
            <person name="Liu S."/>
            <person name="Li J."/>
            <person name="Ma L."/>
            <person name="Liu H."/>
            <person name="Zhou Y."/>
            <person name="Zhao J."/>
            <person name="Fang X."/>
            <person name="Li G."/>
            <person name="Fang L."/>
            <person name="Li Y."/>
            <person name="Liu D."/>
            <person name="Zheng H."/>
            <person name="Zhang Y."/>
            <person name="Qin N."/>
            <person name="Li Z."/>
            <person name="Yang G."/>
            <person name="Yang S."/>
            <person name="Bolund L."/>
            <person name="Kristiansen K."/>
            <person name="Zheng H."/>
            <person name="Li S."/>
            <person name="Zhang X."/>
            <person name="Yang H."/>
            <person name="Wang J."/>
            <person name="Sun R."/>
            <person name="Zhang B."/>
            <person name="Jiang S."/>
            <person name="Wang J."/>
            <person name="Du Y."/>
            <person name="Li S."/>
        </authorList>
    </citation>
    <scope>NUCLEOTIDE SEQUENCE [LARGE SCALE GENOMIC DNA]</scope>
    <source>
        <strain evidence="3">cv. 9930</strain>
    </source>
</reference>
<evidence type="ECO:0000256" key="1">
    <source>
        <dbReference type="SAM" id="Phobius"/>
    </source>
</evidence>
<dbReference type="Gramene" id="KGN62924">
    <property type="protein sequence ID" value="KGN62924"/>
    <property type="gene ID" value="Csa_2G380040"/>
</dbReference>
<dbReference type="EMBL" id="CM002923">
    <property type="protein sequence ID" value="KGN62924.1"/>
    <property type="molecule type" value="Genomic_DNA"/>
</dbReference>
<accession>A0A0A0LPI2</accession>
<reference evidence="2 3" key="4">
    <citation type="journal article" date="2011" name="BMC Genomics">
        <title>RNA-Seq improves annotation of protein-coding genes in the cucumber genome.</title>
        <authorList>
            <person name="Li Z."/>
            <person name="Zhang Z."/>
            <person name="Yan P."/>
            <person name="Huang S."/>
            <person name="Fei Z."/>
            <person name="Lin K."/>
        </authorList>
    </citation>
    <scope>NUCLEOTIDE SEQUENCE [LARGE SCALE GENOMIC DNA]</scope>
    <source>
        <strain evidence="3">cv. 9930</strain>
    </source>
</reference>